<proteinExistence type="predicted"/>
<organism evidence="2 3">
    <name type="scientific">Mycena maculata</name>
    <dbReference type="NCBI Taxonomy" id="230809"/>
    <lineage>
        <taxon>Eukaryota</taxon>
        <taxon>Fungi</taxon>
        <taxon>Dikarya</taxon>
        <taxon>Basidiomycota</taxon>
        <taxon>Agaricomycotina</taxon>
        <taxon>Agaricomycetes</taxon>
        <taxon>Agaricomycetidae</taxon>
        <taxon>Agaricales</taxon>
        <taxon>Marasmiineae</taxon>
        <taxon>Mycenaceae</taxon>
        <taxon>Mycena</taxon>
    </lineage>
</organism>
<sequence>MSNVEAEHRGKWPRREAGPDQRSPREGGQDTRRVRGEQHTHAKGIRGRNSELWGVWMKRLACAARKNNNDTRTPTRVGSPAPLSTSRGRLDCLGAWPSGPSVQRPRALLPCGIINTSMCGTRGEITEGWSAQTGKEVVLLTFFTYSPAPSESFAPMQLPHKYSIACLRARLSLGPTPSPPWPSQDCPRKTIVRLYRDSMKHLECGGHGIDMTRNGRDVRDKSQIEGSYWQLADLGQRGGLDEWVAQESSGGIQIEKRSVRMPSPESNERSAAHVTQTKGLPAFKPVTKGRYFGKRSRSVNHPLVTHEDIELSLVQPSSLLSQLAAVIKTVRNPTLEVRVTHILGELFKMYSVDVIYTAYNVEIVEEPVVYLFHPAEMLSEGFCVVQ</sequence>
<gene>
    <name evidence="2" type="ORF">DFH07DRAFT_772834</name>
</gene>
<keyword evidence="3" id="KW-1185">Reference proteome</keyword>
<dbReference type="EMBL" id="JARJLG010000058">
    <property type="protein sequence ID" value="KAJ7757350.1"/>
    <property type="molecule type" value="Genomic_DNA"/>
</dbReference>
<evidence type="ECO:0000313" key="3">
    <source>
        <dbReference type="Proteomes" id="UP001215280"/>
    </source>
</evidence>
<reference evidence="2" key="1">
    <citation type="submission" date="2023-03" db="EMBL/GenBank/DDBJ databases">
        <title>Massive genome expansion in bonnet fungi (Mycena s.s.) driven by repeated elements and novel gene families across ecological guilds.</title>
        <authorList>
            <consortium name="Lawrence Berkeley National Laboratory"/>
            <person name="Harder C.B."/>
            <person name="Miyauchi S."/>
            <person name="Viragh M."/>
            <person name="Kuo A."/>
            <person name="Thoen E."/>
            <person name="Andreopoulos B."/>
            <person name="Lu D."/>
            <person name="Skrede I."/>
            <person name="Drula E."/>
            <person name="Henrissat B."/>
            <person name="Morin E."/>
            <person name="Kohler A."/>
            <person name="Barry K."/>
            <person name="LaButti K."/>
            <person name="Morin E."/>
            <person name="Salamov A."/>
            <person name="Lipzen A."/>
            <person name="Mereny Z."/>
            <person name="Hegedus B."/>
            <person name="Baldrian P."/>
            <person name="Stursova M."/>
            <person name="Weitz H."/>
            <person name="Taylor A."/>
            <person name="Grigoriev I.V."/>
            <person name="Nagy L.G."/>
            <person name="Martin F."/>
            <person name="Kauserud H."/>
        </authorList>
    </citation>
    <scope>NUCLEOTIDE SEQUENCE</scope>
    <source>
        <strain evidence="2">CBHHK188m</strain>
    </source>
</reference>
<dbReference type="Proteomes" id="UP001215280">
    <property type="component" value="Unassembled WGS sequence"/>
</dbReference>
<feature type="compositionally biased region" description="Basic and acidic residues" evidence="1">
    <location>
        <begin position="1"/>
        <end position="40"/>
    </location>
</feature>
<evidence type="ECO:0000256" key="1">
    <source>
        <dbReference type="SAM" id="MobiDB-lite"/>
    </source>
</evidence>
<feature type="region of interest" description="Disordered" evidence="1">
    <location>
        <begin position="1"/>
        <end position="46"/>
    </location>
</feature>
<dbReference type="AlphaFoldDB" id="A0AAD7J534"/>
<name>A0AAD7J534_9AGAR</name>
<protein>
    <submittedName>
        <fullName evidence="2">Uncharacterized protein</fullName>
    </submittedName>
</protein>
<evidence type="ECO:0000313" key="2">
    <source>
        <dbReference type="EMBL" id="KAJ7757350.1"/>
    </source>
</evidence>
<accession>A0AAD7J534</accession>
<comment type="caution">
    <text evidence="2">The sequence shown here is derived from an EMBL/GenBank/DDBJ whole genome shotgun (WGS) entry which is preliminary data.</text>
</comment>